<reference evidence="1" key="1">
    <citation type="submission" date="2021-01" db="EMBL/GenBank/DDBJ databases">
        <authorList>
            <consortium name="Genoscope - CEA"/>
            <person name="William W."/>
        </authorList>
    </citation>
    <scope>NUCLEOTIDE SEQUENCE</scope>
</reference>
<accession>A0A8S1YME3</accession>
<name>A0A8S1YME3_PAROT</name>
<gene>
    <name evidence="1" type="ORF">POCTA_138.1.T1880016</name>
</gene>
<proteinExistence type="predicted"/>
<comment type="caution">
    <text evidence="1">The sequence shown here is derived from an EMBL/GenBank/DDBJ whole genome shotgun (WGS) entry which is preliminary data.</text>
</comment>
<organism evidence="1 2">
    <name type="scientific">Paramecium octaurelia</name>
    <dbReference type="NCBI Taxonomy" id="43137"/>
    <lineage>
        <taxon>Eukaryota</taxon>
        <taxon>Sar</taxon>
        <taxon>Alveolata</taxon>
        <taxon>Ciliophora</taxon>
        <taxon>Intramacronucleata</taxon>
        <taxon>Oligohymenophorea</taxon>
        <taxon>Peniculida</taxon>
        <taxon>Parameciidae</taxon>
        <taxon>Paramecium</taxon>
    </lineage>
</organism>
<evidence type="ECO:0000313" key="2">
    <source>
        <dbReference type="Proteomes" id="UP000683925"/>
    </source>
</evidence>
<dbReference type="Proteomes" id="UP000683925">
    <property type="component" value="Unassembled WGS sequence"/>
</dbReference>
<protein>
    <submittedName>
        <fullName evidence="1">Uncharacterized protein</fullName>
    </submittedName>
</protein>
<keyword evidence="2" id="KW-1185">Reference proteome</keyword>
<sequence>MDKLINCKNLRRSYDYKTHPLQCKGELFLQFQQLSNIEFINPLDKNNIQFLQVDK</sequence>
<dbReference type="AlphaFoldDB" id="A0A8S1YME3"/>
<dbReference type="EMBL" id="CAJJDP010000192">
    <property type="protein sequence ID" value="CAD8214748.1"/>
    <property type="molecule type" value="Genomic_DNA"/>
</dbReference>
<evidence type="ECO:0000313" key="1">
    <source>
        <dbReference type="EMBL" id="CAD8214748.1"/>
    </source>
</evidence>